<keyword evidence="5" id="KW-1185">Reference proteome</keyword>
<evidence type="ECO:0000256" key="2">
    <source>
        <dbReference type="SAM" id="SignalP"/>
    </source>
</evidence>
<evidence type="ECO:0000313" key="5">
    <source>
        <dbReference type="Proteomes" id="UP001293718"/>
    </source>
</evidence>
<keyword evidence="1" id="KW-1133">Transmembrane helix</keyword>
<evidence type="ECO:0000256" key="1">
    <source>
        <dbReference type="SAM" id="Phobius"/>
    </source>
</evidence>
<dbReference type="EMBL" id="JAXOJX010000071">
    <property type="protein sequence ID" value="MDZ5460512.1"/>
    <property type="molecule type" value="Genomic_DNA"/>
</dbReference>
<evidence type="ECO:0000259" key="3">
    <source>
        <dbReference type="Pfam" id="PF04536"/>
    </source>
</evidence>
<feature type="non-terminal residue" evidence="4">
    <location>
        <position position="259"/>
    </location>
</feature>
<dbReference type="PANTHER" id="PTHR30373:SF2">
    <property type="entry name" value="UPF0603 PROTEIN YGCG"/>
    <property type="match status" value="1"/>
</dbReference>
<proteinExistence type="predicted"/>
<sequence length="259" mass="26740">MRGLTSALRGLLLALAALLLTPVAGAQDVLPIPALNARVIDQTGTLNASQRGQLEARLADFEREAGTQLVMLLVPTTAPEDIASYAFRVADQWKLGRRDVGDGLLLVVAKNDRHVRIEVAKALEGAIPDLAAKRVIDQAITPAFRAGNFAGGLLAAVDELQALVKAEKLPAPASAPEGWSGSSSTAQRGGEQGFQLEDLALFFFIGVPVLGAVLTAMLGRKLGALATGGAAGGLAWLFSASLMLAGAAALLALVPVSYT</sequence>
<organism evidence="4 5">
    <name type="scientific">Azohydromonas lata</name>
    <dbReference type="NCBI Taxonomy" id="45677"/>
    <lineage>
        <taxon>Bacteria</taxon>
        <taxon>Pseudomonadati</taxon>
        <taxon>Pseudomonadota</taxon>
        <taxon>Betaproteobacteria</taxon>
        <taxon>Burkholderiales</taxon>
        <taxon>Sphaerotilaceae</taxon>
        <taxon>Azohydromonas</taxon>
    </lineage>
</organism>
<gene>
    <name evidence="4" type="ORF">SM757_28415</name>
</gene>
<evidence type="ECO:0000313" key="4">
    <source>
        <dbReference type="EMBL" id="MDZ5460512.1"/>
    </source>
</evidence>
<name>A0ABU5INN7_9BURK</name>
<dbReference type="RefSeq" id="WP_322467935.1">
    <property type="nucleotide sequence ID" value="NZ_JAXOJX010000071.1"/>
</dbReference>
<reference evidence="4 5" key="1">
    <citation type="submission" date="2023-11" db="EMBL/GenBank/DDBJ databases">
        <title>Draft genome of Azohydromonas lata strain H1 (DSM1123), a polyhydroxyalkanoate producer.</title>
        <authorList>
            <person name="Traversa D."/>
            <person name="D'Addabbo P."/>
            <person name="Pazzani C."/>
            <person name="Manzari C."/>
            <person name="Chiara M."/>
            <person name="Scrascia M."/>
        </authorList>
    </citation>
    <scope>NUCLEOTIDE SEQUENCE [LARGE SCALE GENOMIC DNA]</scope>
    <source>
        <strain evidence="4 5">H1</strain>
    </source>
</reference>
<feature type="transmembrane region" description="Helical" evidence="1">
    <location>
        <begin position="199"/>
        <end position="218"/>
    </location>
</feature>
<keyword evidence="1" id="KW-0472">Membrane</keyword>
<feature type="domain" description="TPM" evidence="3">
    <location>
        <begin position="39"/>
        <end position="162"/>
    </location>
</feature>
<feature type="chain" id="PRO_5047298566" evidence="2">
    <location>
        <begin position="27"/>
        <end position="259"/>
    </location>
</feature>
<protein>
    <submittedName>
        <fullName evidence="4">TPM domain-containing protein</fullName>
    </submittedName>
</protein>
<feature type="signal peptide" evidence="2">
    <location>
        <begin position="1"/>
        <end position="26"/>
    </location>
</feature>
<dbReference type="Proteomes" id="UP001293718">
    <property type="component" value="Unassembled WGS sequence"/>
</dbReference>
<dbReference type="Pfam" id="PF04536">
    <property type="entry name" value="TPM_phosphatase"/>
    <property type="match status" value="1"/>
</dbReference>
<accession>A0ABU5INN7</accession>
<comment type="caution">
    <text evidence="4">The sequence shown here is derived from an EMBL/GenBank/DDBJ whole genome shotgun (WGS) entry which is preliminary data.</text>
</comment>
<keyword evidence="1" id="KW-0812">Transmembrane</keyword>
<dbReference type="Gene3D" id="3.10.310.50">
    <property type="match status" value="1"/>
</dbReference>
<feature type="transmembrane region" description="Helical" evidence="1">
    <location>
        <begin position="230"/>
        <end position="254"/>
    </location>
</feature>
<dbReference type="InterPro" id="IPR007621">
    <property type="entry name" value="TPM_dom"/>
</dbReference>
<keyword evidence="2" id="KW-0732">Signal</keyword>
<dbReference type="PANTHER" id="PTHR30373">
    <property type="entry name" value="UPF0603 PROTEIN YGCG"/>
    <property type="match status" value="1"/>
</dbReference>